<comment type="caution">
    <text evidence="2">The sequence shown here is derived from an EMBL/GenBank/DDBJ whole genome shotgun (WGS) entry which is preliminary data.</text>
</comment>
<gene>
    <name evidence="2" type="ORF">E2B99_08840</name>
</gene>
<evidence type="ECO:0000313" key="2">
    <source>
        <dbReference type="EMBL" id="TEU25861.1"/>
    </source>
</evidence>
<accession>A0A4Y7XBD5</accession>
<dbReference type="EMBL" id="SNTY01000033">
    <property type="protein sequence ID" value="TEU25861.1"/>
    <property type="molecule type" value="Genomic_DNA"/>
</dbReference>
<name>A0A4Y7XBD5_9GAMM</name>
<sequence>MIIPADVLACAADVHPQTITKVIEVESTYNPNAININNGPRVKPRTKEEAIAIARKWIAKGYSVDVGFTQINSRNFMRWGYSVEQVIEPCTNLRLSARLLNDGYDRAKLIHGEGQAALKAALSAYNTGNLTKGLRNGYVAKYYKPSRATTTTVSYTPNTTMNQAVIREDLTPQIYGNDTTIFVRPTRKPDSN</sequence>
<dbReference type="STRING" id="1120977.GCA_000619845_02863"/>
<keyword evidence="3" id="KW-1185">Reference proteome</keyword>
<protein>
    <recommendedName>
        <fullName evidence="1">Transglycosylase SLT domain-containing protein</fullName>
    </recommendedName>
</protein>
<dbReference type="Proteomes" id="UP000297834">
    <property type="component" value="Unassembled WGS sequence"/>
</dbReference>
<evidence type="ECO:0000259" key="1">
    <source>
        <dbReference type="Pfam" id="PF01464"/>
    </source>
</evidence>
<evidence type="ECO:0000313" key="3">
    <source>
        <dbReference type="Proteomes" id="UP000297834"/>
    </source>
</evidence>
<proteinExistence type="predicted"/>
<dbReference type="CDD" id="cd16892">
    <property type="entry name" value="LT_VirB1-like"/>
    <property type="match status" value="1"/>
</dbReference>
<dbReference type="SUPFAM" id="SSF53955">
    <property type="entry name" value="Lysozyme-like"/>
    <property type="match status" value="1"/>
</dbReference>
<dbReference type="Gene3D" id="1.10.530.10">
    <property type="match status" value="1"/>
</dbReference>
<reference evidence="2 3" key="1">
    <citation type="submission" date="2019-03" db="EMBL/GenBank/DDBJ databases">
        <title>Alkanindiges illinoisensis: a potential pathogenic isolated from ascites of a gastric cancer patient with abdominal metastasis.</title>
        <authorList>
            <person name="Hu X."/>
            <person name="Yang B."/>
            <person name="Yan X."/>
            <person name="Lin L."/>
            <person name="Zhao H."/>
            <person name="Zhou F."/>
            <person name="Su B."/>
            <person name="Chen J."/>
            <person name="Rui Y."/>
            <person name="Wang Q."/>
            <person name="Zheng L."/>
        </authorList>
    </citation>
    <scope>NUCLEOTIDE SEQUENCE [LARGE SCALE GENOMIC DNA]</scope>
    <source>
        <strain evidence="2 3">NFYY 23406</strain>
    </source>
</reference>
<dbReference type="Pfam" id="PF01464">
    <property type="entry name" value="SLT"/>
    <property type="match status" value="1"/>
</dbReference>
<dbReference type="RefSeq" id="WP_051526878.1">
    <property type="nucleotide sequence ID" value="NZ_SNTY01000033.1"/>
</dbReference>
<feature type="domain" description="Transglycosylase SLT" evidence="1">
    <location>
        <begin position="9"/>
        <end position="133"/>
    </location>
</feature>
<dbReference type="InterPro" id="IPR023346">
    <property type="entry name" value="Lysozyme-like_dom_sf"/>
</dbReference>
<dbReference type="AlphaFoldDB" id="A0A4Y7XBD5"/>
<organism evidence="2 3">
    <name type="scientific">Alkanindiges illinoisensis</name>
    <dbReference type="NCBI Taxonomy" id="197183"/>
    <lineage>
        <taxon>Bacteria</taxon>
        <taxon>Pseudomonadati</taxon>
        <taxon>Pseudomonadota</taxon>
        <taxon>Gammaproteobacteria</taxon>
        <taxon>Moraxellales</taxon>
        <taxon>Moraxellaceae</taxon>
        <taxon>Alkanindiges</taxon>
    </lineage>
</organism>
<dbReference type="InterPro" id="IPR008258">
    <property type="entry name" value="Transglycosylase_SLT_dom_1"/>
</dbReference>
<dbReference type="OrthoDB" id="8565485at2"/>